<dbReference type="Pfam" id="PF13439">
    <property type="entry name" value="Glyco_transf_4"/>
    <property type="match status" value="1"/>
</dbReference>
<evidence type="ECO:0000259" key="2">
    <source>
        <dbReference type="Pfam" id="PF13439"/>
    </source>
</evidence>
<sequence length="398" mass="45714">MKVWLVTNAYLPEKGGLVTYTRNLALQLIKEGKDVGIITSNLKDKNLKRIEEIEGVEVSRIDYSSVPIFLKPFAPLVYFYLTYKHIKNIDIKENDIVISRFYTFALAVALAKKIKKHIFISPLIASKLQYIEAKETKKFKKIYLYFTLPQLAFLDKMAIKLSPFIAVLSNSKQKEVADYYNIKDQKSISVIPPGVDMSRFNLPSSHEKNSIRSSLGYSIEDKIIVCVSRLSTEKNLEILFHTINDMKDANIKLAIVGEGHSRGNLERLISKYKLEQRVKLWGARQNVEDFYKMADTFILLSKYEGFGHVYLEALSCGLPCIAARSNPPVTITASDEIIINDKIGYLVNYDQKKEIIEAISNCLEQGNENQKYRRDYVMENYTWSKHFNVIENIVTTDM</sequence>
<keyword evidence="4" id="KW-1185">Reference proteome</keyword>
<dbReference type="PANTHER" id="PTHR45947:SF3">
    <property type="entry name" value="SULFOQUINOVOSYL TRANSFERASE SQD2"/>
    <property type="match status" value="1"/>
</dbReference>
<dbReference type="InterPro" id="IPR001296">
    <property type="entry name" value="Glyco_trans_1"/>
</dbReference>
<accession>A0A0J6CKI6</accession>
<dbReference type="RefSeq" id="WP_048311462.1">
    <property type="nucleotide sequence ID" value="NZ_CP119526.1"/>
</dbReference>
<feature type="domain" description="Glycosyltransferase subfamily 4-like N-terminal" evidence="2">
    <location>
        <begin position="15"/>
        <end position="199"/>
    </location>
</feature>
<dbReference type="InterPro" id="IPR050194">
    <property type="entry name" value="Glycosyltransferase_grp1"/>
</dbReference>
<gene>
    <name evidence="3" type="ORF">AB986_12480</name>
</gene>
<comment type="caution">
    <text evidence="3">The sequence shown here is derived from an EMBL/GenBank/DDBJ whole genome shotgun (WGS) entry which is preliminary data.</text>
</comment>
<proteinExistence type="predicted"/>
<dbReference type="STRING" id="157733.AB986_12480"/>
<dbReference type="CDD" id="cd03801">
    <property type="entry name" value="GT4_PimA-like"/>
    <property type="match status" value="1"/>
</dbReference>
<dbReference type="SUPFAM" id="SSF53756">
    <property type="entry name" value="UDP-Glycosyltransferase/glycogen phosphorylase"/>
    <property type="match status" value="1"/>
</dbReference>
<dbReference type="Proteomes" id="UP000035996">
    <property type="component" value="Unassembled WGS sequence"/>
</dbReference>
<dbReference type="PANTHER" id="PTHR45947">
    <property type="entry name" value="SULFOQUINOVOSYL TRANSFERASE SQD2"/>
    <property type="match status" value="1"/>
</dbReference>
<dbReference type="Gene3D" id="3.40.50.2000">
    <property type="entry name" value="Glycogen Phosphorylase B"/>
    <property type="match status" value="2"/>
</dbReference>
<evidence type="ECO:0008006" key="5">
    <source>
        <dbReference type="Google" id="ProtNLM"/>
    </source>
</evidence>
<evidence type="ECO:0000313" key="3">
    <source>
        <dbReference type="EMBL" id="KMM36751.1"/>
    </source>
</evidence>
<dbReference type="Pfam" id="PF00534">
    <property type="entry name" value="Glycos_transf_1"/>
    <property type="match status" value="1"/>
</dbReference>
<evidence type="ECO:0000313" key="4">
    <source>
        <dbReference type="Proteomes" id="UP000035996"/>
    </source>
</evidence>
<evidence type="ECO:0000259" key="1">
    <source>
        <dbReference type="Pfam" id="PF00534"/>
    </source>
</evidence>
<dbReference type="AlphaFoldDB" id="A0A0J6CKI6"/>
<dbReference type="InterPro" id="IPR028098">
    <property type="entry name" value="Glyco_trans_4-like_N"/>
</dbReference>
<protein>
    <recommendedName>
        <fullName evidence="5">Glycosyl transferase family 1</fullName>
    </recommendedName>
</protein>
<reference evidence="3" key="1">
    <citation type="submission" date="2015-06" db="EMBL/GenBank/DDBJ databases">
        <authorList>
            <person name="Liu B."/>
            <person name="Wang J."/>
            <person name="Zhu Y."/>
            <person name="Liu G."/>
            <person name="Chen Q."/>
            <person name="Zheng C."/>
            <person name="Che J."/>
            <person name="Ge C."/>
            <person name="Shi H."/>
            <person name="Pan Z."/>
            <person name="Liu X."/>
        </authorList>
    </citation>
    <scope>NUCLEOTIDE SEQUENCE [LARGE SCALE GENOMIC DNA]</scope>
    <source>
        <strain evidence="3">DSM 16346</strain>
    </source>
</reference>
<dbReference type="OrthoDB" id="9815550at2"/>
<organism evidence="3 4">
    <name type="scientific">Guptibacillus hwajinpoensis</name>
    <dbReference type="NCBI Taxonomy" id="208199"/>
    <lineage>
        <taxon>Bacteria</taxon>
        <taxon>Bacillati</taxon>
        <taxon>Bacillota</taxon>
        <taxon>Bacilli</taxon>
        <taxon>Bacillales</taxon>
        <taxon>Guptibacillaceae</taxon>
        <taxon>Guptibacillus</taxon>
    </lineage>
</organism>
<dbReference type="EMBL" id="LELK01000004">
    <property type="protein sequence ID" value="KMM36751.1"/>
    <property type="molecule type" value="Genomic_DNA"/>
</dbReference>
<dbReference type="GO" id="GO:0016758">
    <property type="term" value="F:hexosyltransferase activity"/>
    <property type="evidence" value="ECO:0007669"/>
    <property type="project" value="TreeGrafter"/>
</dbReference>
<feature type="domain" description="Glycosyl transferase family 1" evidence="1">
    <location>
        <begin position="211"/>
        <end position="373"/>
    </location>
</feature>
<name>A0A0J6CKI6_9BACL</name>